<dbReference type="EMBL" id="JAFCMP010000223">
    <property type="protein sequence ID" value="KAG5182998.1"/>
    <property type="molecule type" value="Genomic_DNA"/>
</dbReference>
<reference evidence="1" key="1">
    <citation type="submission" date="2021-02" db="EMBL/GenBank/DDBJ databases">
        <title>First Annotated Genome of the Yellow-green Alga Tribonema minus.</title>
        <authorList>
            <person name="Mahan K.M."/>
        </authorList>
    </citation>
    <scope>NUCLEOTIDE SEQUENCE</scope>
    <source>
        <strain evidence="1">UTEX B ZZ1240</strain>
    </source>
</reference>
<evidence type="ECO:0000313" key="2">
    <source>
        <dbReference type="Proteomes" id="UP000664859"/>
    </source>
</evidence>
<sequence>MLLRLNHTSIQDTCISVKYDAPIAERESFAGIGNCSRGVVVGYQGEEFGMLVIRGGSRTFAKVVLTGAPTSSGLVSVTVGGRTANIAVASGMSLGVAMAAIRYSTAWNNLNLVASSQCESIEIYTIESEGYPDSLPSIDFGSTGMTGTISLSKQGNTATKDWIPSAQFNDYGFNGLGAIFDPQKWNVFRLRFDAWSSGGIELSLKHPQSIEFVPLHTWRPAAADDRFDTAVPYCTTTRCQTIAATEAPASGLHLAGGSVSSGIPATAGLRARYHRLWLRDAVALSVGGDSLVGVLGSPLMQDGGVRNTGIATIYKLTVVVKSSVDVIAGVMANGIVSAPVTCTRYLPWSALNVADISGTVTVTSGFRYSEAFIAAGNDEVVQVETDQLWCVPGSFVAFTVKPARASDASAIVDSVSFSAEWYET</sequence>
<comment type="caution">
    <text evidence="1">The sequence shown here is derived from an EMBL/GenBank/DDBJ whole genome shotgun (WGS) entry which is preliminary data.</text>
</comment>
<gene>
    <name evidence="1" type="ORF">JKP88DRAFT_241273</name>
</gene>
<dbReference type="AlphaFoldDB" id="A0A835YYD5"/>
<name>A0A835YYD5_9STRA</name>
<organism evidence="1 2">
    <name type="scientific">Tribonema minus</name>
    <dbReference type="NCBI Taxonomy" id="303371"/>
    <lineage>
        <taxon>Eukaryota</taxon>
        <taxon>Sar</taxon>
        <taxon>Stramenopiles</taxon>
        <taxon>Ochrophyta</taxon>
        <taxon>PX clade</taxon>
        <taxon>Xanthophyceae</taxon>
        <taxon>Tribonematales</taxon>
        <taxon>Tribonemataceae</taxon>
        <taxon>Tribonema</taxon>
    </lineage>
</organism>
<keyword evidence="2" id="KW-1185">Reference proteome</keyword>
<accession>A0A835YYD5</accession>
<proteinExistence type="predicted"/>
<evidence type="ECO:0000313" key="1">
    <source>
        <dbReference type="EMBL" id="KAG5182998.1"/>
    </source>
</evidence>
<dbReference type="Proteomes" id="UP000664859">
    <property type="component" value="Unassembled WGS sequence"/>
</dbReference>
<protein>
    <submittedName>
        <fullName evidence="1">Uncharacterized protein</fullName>
    </submittedName>
</protein>